<protein>
    <submittedName>
        <fullName evidence="5">AraC family transcriptional regulator</fullName>
    </submittedName>
</protein>
<evidence type="ECO:0000256" key="1">
    <source>
        <dbReference type="ARBA" id="ARBA00023015"/>
    </source>
</evidence>
<dbReference type="EMBL" id="SMZO01000009">
    <property type="protein sequence ID" value="TDL90383.1"/>
    <property type="molecule type" value="Genomic_DNA"/>
</dbReference>
<dbReference type="GO" id="GO:0003700">
    <property type="term" value="F:DNA-binding transcription factor activity"/>
    <property type="evidence" value="ECO:0007669"/>
    <property type="project" value="InterPro"/>
</dbReference>
<dbReference type="InterPro" id="IPR018060">
    <property type="entry name" value="HTH_AraC"/>
</dbReference>
<evidence type="ECO:0000313" key="5">
    <source>
        <dbReference type="EMBL" id="TDL90383.1"/>
    </source>
</evidence>
<dbReference type="AlphaFoldDB" id="A0A4R6B557"/>
<reference evidence="5 6" key="1">
    <citation type="submission" date="2019-03" db="EMBL/GenBank/DDBJ databases">
        <title>Rhodobacteraceae bacterium SM1902, a new member of the family Rhodobacteraceae isolated from Yantai.</title>
        <authorList>
            <person name="Sun Y."/>
        </authorList>
    </citation>
    <scope>NUCLEOTIDE SEQUENCE [LARGE SCALE GENOMIC DNA]</scope>
    <source>
        <strain evidence="5 6">SM1902</strain>
    </source>
</reference>
<keyword evidence="3" id="KW-0804">Transcription</keyword>
<comment type="caution">
    <text evidence="5">The sequence shown here is derived from an EMBL/GenBank/DDBJ whole genome shotgun (WGS) entry which is preliminary data.</text>
</comment>
<accession>A0A4R6B557</accession>
<keyword evidence="1" id="KW-0805">Transcription regulation</keyword>
<feature type="domain" description="HTH araC/xylS-type" evidence="4">
    <location>
        <begin position="267"/>
        <end position="365"/>
    </location>
</feature>
<dbReference type="Gene3D" id="1.10.10.60">
    <property type="entry name" value="Homeodomain-like"/>
    <property type="match status" value="1"/>
</dbReference>
<dbReference type="Pfam" id="PF12833">
    <property type="entry name" value="HTH_18"/>
    <property type="match status" value="1"/>
</dbReference>
<sequence>MPQPERTALRCRPLVISCHQCHLGQMIGGSIPMTRASGIGPLPRLLEKASGVSAVEAVFRSVQIPVQVLDHPELEVPFGAMVRLFDSAAKSAGDPLFGLRVGLQMSPGDFGPWVKTAKTAPTLRHALDRLSAALQMHQPEGAFSLDVAQGMAVWTYIPPDFSVLPIRQHADHVLPVMIAFCRSYLGAEWLPVRARMMYADPGLKAARFSLLAVPFAFDGPGVAICFPDSLLGKSLPVASGVRDLNTDDKELGSMTNVPSTSLPSRDMAIESIVALRILDGQVDIEGAAALANISVRSLQRSLSQAGTTYSDVLNRVRDRKAREFLLQTDMPVTGIAYSLGYSDPANFTRAFVRRNGTPPQHFRTSRTM</sequence>
<organism evidence="5 6">
    <name type="scientific">Meridianimarinicoccus aquatilis</name>
    <dbReference type="NCBI Taxonomy" id="2552766"/>
    <lineage>
        <taxon>Bacteria</taxon>
        <taxon>Pseudomonadati</taxon>
        <taxon>Pseudomonadota</taxon>
        <taxon>Alphaproteobacteria</taxon>
        <taxon>Rhodobacterales</taxon>
        <taxon>Paracoccaceae</taxon>
        <taxon>Meridianimarinicoccus</taxon>
    </lineage>
</organism>
<proteinExistence type="predicted"/>
<dbReference type="PROSITE" id="PS01124">
    <property type="entry name" value="HTH_ARAC_FAMILY_2"/>
    <property type="match status" value="1"/>
</dbReference>
<dbReference type="InterPro" id="IPR009057">
    <property type="entry name" value="Homeodomain-like_sf"/>
</dbReference>
<keyword evidence="2" id="KW-0238">DNA-binding</keyword>
<dbReference type="PANTHER" id="PTHR47894:SF4">
    <property type="entry name" value="HTH-TYPE TRANSCRIPTIONAL REGULATOR GADX"/>
    <property type="match status" value="1"/>
</dbReference>
<evidence type="ECO:0000256" key="3">
    <source>
        <dbReference type="ARBA" id="ARBA00023163"/>
    </source>
</evidence>
<evidence type="ECO:0000259" key="4">
    <source>
        <dbReference type="PROSITE" id="PS01124"/>
    </source>
</evidence>
<dbReference type="InterPro" id="IPR032687">
    <property type="entry name" value="AraC-type_N"/>
</dbReference>
<dbReference type="SMART" id="SM00342">
    <property type="entry name" value="HTH_ARAC"/>
    <property type="match status" value="1"/>
</dbReference>
<name>A0A4R6B557_9RHOB</name>
<dbReference type="PANTHER" id="PTHR47894">
    <property type="entry name" value="HTH-TYPE TRANSCRIPTIONAL REGULATOR GADX"/>
    <property type="match status" value="1"/>
</dbReference>
<dbReference type="OrthoDB" id="9805730at2"/>
<keyword evidence="6" id="KW-1185">Reference proteome</keyword>
<evidence type="ECO:0000313" key="6">
    <source>
        <dbReference type="Proteomes" id="UP000294562"/>
    </source>
</evidence>
<dbReference type="GO" id="GO:0000976">
    <property type="term" value="F:transcription cis-regulatory region binding"/>
    <property type="evidence" value="ECO:0007669"/>
    <property type="project" value="TreeGrafter"/>
</dbReference>
<dbReference type="Pfam" id="PF12625">
    <property type="entry name" value="Arabinose_bd"/>
    <property type="match status" value="1"/>
</dbReference>
<dbReference type="SUPFAM" id="SSF46689">
    <property type="entry name" value="Homeodomain-like"/>
    <property type="match status" value="1"/>
</dbReference>
<dbReference type="GO" id="GO:0005829">
    <property type="term" value="C:cytosol"/>
    <property type="evidence" value="ECO:0007669"/>
    <property type="project" value="TreeGrafter"/>
</dbReference>
<gene>
    <name evidence="5" type="ORF">E2L05_05515</name>
</gene>
<evidence type="ECO:0000256" key="2">
    <source>
        <dbReference type="ARBA" id="ARBA00023125"/>
    </source>
</evidence>
<dbReference type="Proteomes" id="UP000294562">
    <property type="component" value="Unassembled WGS sequence"/>
</dbReference>